<dbReference type="AlphaFoldDB" id="A0AAV0EJH5"/>
<name>A0AAV0EJH5_9ASTE</name>
<dbReference type="InterPro" id="IPR018202">
    <property type="entry name" value="Ser_caboxypep_ser_AS"/>
</dbReference>
<dbReference type="GO" id="GO:0004185">
    <property type="term" value="F:serine-type carboxypeptidase activity"/>
    <property type="evidence" value="ECO:0007669"/>
    <property type="project" value="UniProtKB-UniRule"/>
</dbReference>
<keyword evidence="3" id="KW-0964">Secreted</keyword>
<dbReference type="Gene3D" id="3.40.50.11320">
    <property type="match status" value="1"/>
</dbReference>
<dbReference type="Gene3D" id="6.10.250.940">
    <property type="match status" value="1"/>
</dbReference>
<dbReference type="PANTHER" id="PTHR11802">
    <property type="entry name" value="SERINE PROTEASE FAMILY S10 SERINE CARBOXYPEPTIDASE"/>
    <property type="match status" value="1"/>
</dbReference>
<evidence type="ECO:0000256" key="6">
    <source>
        <dbReference type="ARBA" id="ARBA00022729"/>
    </source>
</evidence>
<dbReference type="GO" id="GO:0005576">
    <property type="term" value="C:extracellular region"/>
    <property type="evidence" value="ECO:0007669"/>
    <property type="project" value="UniProtKB-SubCell"/>
</dbReference>
<dbReference type="PROSITE" id="PS00560">
    <property type="entry name" value="CARBOXYPEPT_SER_HIS"/>
    <property type="match status" value="1"/>
</dbReference>
<evidence type="ECO:0000256" key="5">
    <source>
        <dbReference type="ARBA" id="ARBA00022670"/>
    </source>
</evidence>
<evidence type="ECO:0000256" key="3">
    <source>
        <dbReference type="ARBA" id="ARBA00022525"/>
    </source>
</evidence>
<sequence>MAKKNYTKFLVFFVLVIVTFFQFGHGYQAQSLLRASTRFATTTNFQLLVNNTASGKAWENSSTEDADGDEDVESYSGDNTSADDDLIVDGLPGQPSKEKFKQYAGYVNVNKKNGRNLFYYFAEAVDTPATKPLILWLNGGPGCSSLGVGAFNEVGPFGVNPDGKTLYARKFAWNRVANVLFLESPAGVGFSYSNTSSDYNTSGDKRTAQDAYKFIINWLRRYPNYKNHDFYIIGESYAGHYIPQLADLIVTRNKLPRTTIKIQLKGIMIGNGILNDDTDIKGLFDYLWSHALISDETHLGLQKYCLTNSSSKECSDFSNAMDTEIGDNIDPYNIYGPLCLDSNSSSTEIKNKKIYGYYPCGSHYVRKYLNLPKVQEALHANTTKLPFPWSTCSPVITQWIDSPPSMIPIYKRLIASRLQILMFSGDVDSVVPVTATRYSLDAMNLKVLKTWHPWNYGSKSTQVTAGYQVIYEGLTFATVKGSGHEVPKNKPQSAFALLNTFLANHKH</sequence>
<evidence type="ECO:0000256" key="11">
    <source>
        <dbReference type="SAM" id="MobiDB-lite"/>
    </source>
</evidence>
<feature type="chain" id="PRO_5043088823" description="Carboxypeptidase" evidence="10">
    <location>
        <begin position="27"/>
        <end position="507"/>
    </location>
</feature>
<proteinExistence type="inferred from homology"/>
<feature type="signal peptide" evidence="10">
    <location>
        <begin position="1"/>
        <end position="26"/>
    </location>
</feature>
<dbReference type="EC" id="3.4.16.-" evidence="10"/>
<accession>A0AAV0EJH5</accession>
<evidence type="ECO:0000313" key="12">
    <source>
        <dbReference type="EMBL" id="CAH9124317.1"/>
    </source>
</evidence>
<keyword evidence="4 10" id="KW-0121">Carboxypeptidase</keyword>
<reference evidence="12" key="1">
    <citation type="submission" date="2022-07" db="EMBL/GenBank/DDBJ databases">
        <authorList>
            <person name="Macas J."/>
            <person name="Novak P."/>
            <person name="Neumann P."/>
        </authorList>
    </citation>
    <scope>NUCLEOTIDE SEQUENCE</scope>
</reference>
<dbReference type="FunFam" id="3.40.50.1820:FF:000030">
    <property type="entry name" value="Carboxypeptidase"/>
    <property type="match status" value="1"/>
</dbReference>
<evidence type="ECO:0000256" key="2">
    <source>
        <dbReference type="ARBA" id="ARBA00009431"/>
    </source>
</evidence>
<keyword evidence="6 10" id="KW-0732">Signal</keyword>
<feature type="compositionally biased region" description="Acidic residues" evidence="11">
    <location>
        <begin position="62"/>
        <end position="73"/>
    </location>
</feature>
<dbReference type="InterPro" id="IPR001563">
    <property type="entry name" value="Peptidase_S10"/>
</dbReference>
<keyword evidence="8" id="KW-1015">Disulfide bond</keyword>
<evidence type="ECO:0000256" key="4">
    <source>
        <dbReference type="ARBA" id="ARBA00022645"/>
    </source>
</evidence>
<evidence type="ECO:0000256" key="9">
    <source>
        <dbReference type="ARBA" id="ARBA00023180"/>
    </source>
</evidence>
<dbReference type="InterPro" id="IPR029058">
    <property type="entry name" value="AB_hydrolase_fold"/>
</dbReference>
<gene>
    <name evidence="12" type="ORF">CEPIT_LOCUS25897</name>
</gene>
<protein>
    <recommendedName>
        <fullName evidence="10">Carboxypeptidase</fullName>
        <ecNumber evidence="10">3.4.16.-</ecNumber>
    </recommendedName>
</protein>
<dbReference type="FunFam" id="3.40.50.11320:FF:000002">
    <property type="entry name" value="Carboxypeptidase"/>
    <property type="match status" value="1"/>
</dbReference>
<evidence type="ECO:0000256" key="7">
    <source>
        <dbReference type="ARBA" id="ARBA00022801"/>
    </source>
</evidence>
<dbReference type="PANTHER" id="PTHR11802:SF78">
    <property type="entry name" value="CARBOXYPEPTIDASE"/>
    <property type="match status" value="1"/>
</dbReference>
<dbReference type="EMBL" id="CAMAPF010000934">
    <property type="protein sequence ID" value="CAH9124317.1"/>
    <property type="molecule type" value="Genomic_DNA"/>
</dbReference>
<dbReference type="GO" id="GO:0006508">
    <property type="term" value="P:proteolysis"/>
    <property type="evidence" value="ECO:0007669"/>
    <property type="project" value="UniProtKB-KW"/>
</dbReference>
<keyword evidence="5 10" id="KW-0645">Protease</keyword>
<dbReference type="SUPFAM" id="SSF53474">
    <property type="entry name" value="alpha/beta-Hydrolases"/>
    <property type="match status" value="1"/>
</dbReference>
<dbReference type="Pfam" id="PF00450">
    <property type="entry name" value="Peptidase_S10"/>
    <property type="match status" value="1"/>
</dbReference>
<organism evidence="12 13">
    <name type="scientific">Cuscuta epithymum</name>
    <dbReference type="NCBI Taxonomy" id="186058"/>
    <lineage>
        <taxon>Eukaryota</taxon>
        <taxon>Viridiplantae</taxon>
        <taxon>Streptophyta</taxon>
        <taxon>Embryophyta</taxon>
        <taxon>Tracheophyta</taxon>
        <taxon>Spermatophyta</taxon>
        <taxon>Magnoliopsida</taxon>
        <taxon>eudicotyledons</taxon>
        <taxon>Gunneridae</taxon>
        <taxon>Pentapetalae</taxon>
        <taxon>asterids</taxon>
        <taxon>lamiids</taxon>
        <taxon>Solanales</taxon>
        <taxon>Convolvulaceae</taxon>
        <taxon>Cuscuteae</taxon>
        <taxon>Cuscuta</taxon>
        <taxon>Cuscuta subgen. Cuscuta</taxon>
    </lineage>
</organism>
<dbReference type="Gene3D" id="3.40.50.1820">
    <property type="entry name" value="alpha/beta hydrolase"/>
    <property type="match status" value="1"/>
</dbReference>
<feature type="region of interest" description="Disordered" evidence="11">
    <location>
        <begin position="58"/>
        <end position="81"/>
    </location>
</feature>
<keyword evidence="13" id="KW-1185">Reference proteome</keyword>
<evidence type="ECO:0000256" key="10">
    <source>
        <dbReference type="RuleBase" id="RU361156"/>
    </source>
</evidence>
<dbReference type="PROSITE" id="PS00131">
    <property type="entry name" value="CARBOXYPEPT_SER_SER"/>
    <property type="match status" value="1"/>
</dbReference>
<evidence type="ECO:0000256" key="1">
    <source>
        <dbReference type="ARBA" id="ARBA00004613"/>
    </source>
</evidence>
<dbReference type="InterPro" id="IPR033124">
    <property type="entry name" value="Ser_caboxypep_his_AS"/>
</dbReference>
<evidence type="ECO:0000313" key="13">
    <source>
        <dbReference type="Proteomes" id="UP001152523"/>
    </source>
</evidence>
<dbReference type="PRINTS" id="PR00724">
    <property type="entry name" value="CRBOXYPTASEC"/>
</dbReference>
<keyword evidence="7 10" id="KW-0378">Hydrolase</keyword>
<keyword evidence="9" id="KW-0325">Glycoprotein</keyword>
<dbReference type="GO" id="GO:0005773">
    <property type="term" value="C:vacuole"/>
    <property type="evidence" value="ECO:0007669"/>
    <property type="project" value="TreeGrafter"/>
</dbReference>
<comment type="caution">
    <text evidence="12">The sequence shown here is derived from an EMBL/GenBank/DDBJ whole genome shotgun (WGS) entry which is preliminary data.</text>
</comment>
<comment type="subcellular location">
    <subcellularLocation>
        <location evidence="1">Secreted</location>
    </subcellularLocation>
</comment>
<comment type="similarity">
    <text evidence="2 10">Belongs to the peptidase S10 family.</text>
</comment>
<dbReference type="Proteomes" id="UP001152523">
    <property type="component" value="Unassembled WGS sequence"/>
</dbReference>
<evidence type="ECO:0000256" key="8">
    <source>
        <dbReference type="ARBA" id="ARBA00023157"/>
    </source>
</evidence>